<dbReference type="PANTHER" id="PTHR23150">
    <property type="entry name" value="SULFATASE MODIFYING FACTOR 1, 2"/>
    <property type="match status" value="1"/>
</dbReference>
<protein>
    <recommendedName>
        <fullName evidence="1">Sulfatase-modifying factor enzyme-like domain-containing protein</fullName>
    </recommendedName>
</protein>
<dbReference type="Pfam" id="PF13489">
    <property type="entry name" value="Methyltransf_23"/>
    <property type="match status" value="1"/>
</dbReference>
<reference evidence="2" key="1">
    <citation type="submission" date="2017-08" db="EMBL/GenBank/DDBJ databases">
        <authorList>
            <person name="Polle J.E."/>
            <person name="Barry K."/>
            <person name="Cushman J."/>
            <person name="Schmutz J."/>
            <person name="Tran D."/>
            <person name="Hathwaick L.T."/>
            <person name="Yim W.C."/>
            <person name="Jenkins J."/>
            <person name="Mckie-Krisberg Z.M."/>
            <person name="Prochnik S."/>
            <person name="Lindquist E."/>
            <person name="Dockter R.B."/>
            <person name="Adam C."/>
            <person name="Molina H."/>
            <person name="Bunkerborg J."/>
            <person name="Jin E."/>
            <person name="Buchheim M."/>
            <person name="Magnuson J."/>
        </authorList>
    </citation>
    <scope>NUCLEOTIDE SEQUENCE</scope>
    <source>
        <strain evidence="2">CCAP 19/18</strain>
    </source>
</reference>
<dbReference type="InterPro" id="IPR029063">
    <property type="entry name" value="SAM-dependent_MTases_sf"/>
</dbReference>
<dbReference type="SUPFAM" id="SSF53335">
    <property type="entry name" value="S-adenosyl-L-methionine-dependent methyltransferases"/>
    <property type="match status" value="1"/>
</dbReference>
<dbReference type="InterPro" id="IPR051043">
    <property type="entry name" value="Sulfatase_Mod_Factor_Kinase"/>
</dbReference>
<dbReference type="CDD" id="cd02440">
    <property type="entry name" value="AdoMet_MTases"/>
    <property type="match status" value="1"/>
</dbReference>
<sequence>MATRNPNLNIRPDVAKAAGLKKGCAAGTDYLVGPRPARWYTGKHPTQCPGFNPKDNTLRALPLPNTHNYTRQSVLDYFDNTWTQTEVLFAALQGHEAFICPPYHQLRHPLIFYYNHPAVLYINKLRVAGILEDGIDQFFEQIAWEACKCTCGYIMQLYVGAPVHDSTKVHKCVTAPGPWCQIDKQRDKQHERMYFASTAPRVGVGLFTHSIGLAQAAMCYIMGRSRTNSLCCMCCGLETSSVLIRELPLHFLAKPEYWPDYHPTAYQPSPSVPKEGQDYPVNQFISVPGEEVVLGKSFDYPSFGWDSEYGKRPVSVQPFKASKFKVTNGEFLRFVKAGGYTNPKYWSTEGWAWKTFRNIKWPTFWIPNGPQGLHKYNLRVLFGAIDMRWDWPVDANYHEAKAFCAWRAEQDRSPVMYRVITEAEQMLLRNDSERVDYHRILSSAPASAHTNGHAANGNGCANGNGYHANGNGNGVANGNGCANGNGLANGKDSHGSDQQVGNRIGSYFVFAITNLFERVPCLLGHDAASVHGFNFQLAYSSQNPVTELRPSRKGFHDVMGNAWEWGEDHYSAYPGFKVHPVYEDFSAPCFAGKHQMIIGGSFISTGQLASKHARYQFRPHFFQHASFRVVVSEVDLSQYDMTRYGPEAPVVPFVETSCMDCAPPHMGEGPCCSVKRRRNGVTPTKGEEAASTAAKNKCTQVLYESDVLLAQVLGMHYGPAYRVAAPLAGEGGLLQPVSRALDLGCSVGRAAFELTRHFDTVVGLDLSTRAGPLLQVGDIFYGVLLGRAEFELLSHESLWATLLLSSRTTFMVWWGQAFEVGAVKKEVRAVMEFPFPRSFPKESQKVGLLLCCCIEGDISERLAATVDGGVKRGHVSFTVGDACALPQECVGSFDCVLAANMIDTIPDPLRFLQQAFAALRPGGVMLLTSPFSWSEEYTDKSNWLGGTYKDGAPVRSAEHLTSILVGLGFQLLTQEPCAPLLIPDHDRKFQLLCTHKMVLKRQT</sequence>
<dbReference type="InterPro" id="IPR016187">
    <property type="entry name" value="CTDL_fold"/>
</dbReference>
<comment type="caution">
    <text evidence="2">The sequence shown here is derived from an EMBL/GenBank/DDBJ whole genome shotgun (WGS) entry which is preliminary data.</text>
</comment>
<dbReference type="EMBL" id="MU069503">
    <property type="protein sequence ID" value="KAF5840807.1"/>
    <property type="molecule type" value="Genomic_DNA"/>
</dbReference>
<gene>
    <name evidence="2" type="ORF">DUNSADRAFT_15517</name>
</gene>
<dbReference type="Gene3D" id="3.90.1580.10">
    <property type="entry name" value="paralog of FGE (formylglycine-generating enzyme)"/>
    <property type="match status" value="1"/>
</dbReference>
<accession>A0ABQ7H1R6</accession>
<dbReference type="SUPFAM" id="SSF56436">
    <property type="entry name" value="C-type lectin-like"/>
    <property type="match status" value="1"/>
</dbReference>
<evidence type="ECO:0000313" key="2">
    <source>
        <dbReference type="EMBL" id="KAF5840807.1"/>
    </source>
</evidence>
<dbReference type="Gene3D" id="3.40.50.150">
    <property type="entry name" value="Vaccinia Virus protein VP39"/>
    <property type="match status" value="2"/>
</dbReference>
<name>A0ABQ7H1R6_DUNSA</name>
<organism evidence="2 3">
    <name type="scientific">Dunaliella salina</name>
    <name type="common">Green alga</name>
    <name type="synonym">Protococcus salinus</name>
    <dbReference type="NCBI Taxonomy" id="3046"/>
    <lineage>
        <taxon>Eukaryota</taxon>
        <taxon>Viridiplantae</taxon>
        <taxon>Chlorophyta</taxon>
        <taxon>core chlorophytes</taxon>
        <taxon>Chlorophyceae</taxon>
        <taxon>CS clade</taxon>
        <taxon>Chlamydomonadales</taxon>
        <taxon>Dunaliellaceae</taxon>
        <taxon>Dunaliella</taxon>
    </lineage>
</organism>
<dbReference type="InterPro" id="IPR042095">
    <property type="entry name" value="SUMF_sf"/>
</dbReference>
<evidence type="ECO:0000313" key="3">
    <source>
        <dbReference type="Proteomes" id="UP000815325"/>
    </source>
</evidence>
<feature type="domain" description="Sulfatase-modifying factor enzyme-like" evidence="1">
    <location>
        <begin position="539"/>
        <end position="622"/>
    </location>
</feature>
<evidence type="ECO:0000259" key="1">
    <source>
        <dbReference type="Pfam" id="PF03781"/>
    </source>
</evidence>
<dbReference type="Pfam" id="PF03781">
    <property type="entry name" value="FGE-sulfatase"/>
    <property type="match status" value="2"/>
</dbReference>
<dbReference type="Proteomes" id="UP000815325">
    <property type="component" value="Unassembled WGS sequence"/>
</dbReference>
<keyword evidence="3" id="KW-1185">Reference proteome</keyword>
<proteinExistence type="predicted"/>
<dbReference type="PANTHER" id="PTHR23150:SF26">
    <property type="entry name" value="GENERIC METHYLTRANSFERASE"/>
    <property type="match status" value="1"/>
</dbReference>
<feature type="domain" description="Sulfatase-modifying factor enzyme-like" evidence="1">
    <location>
        <begin position="282"/>
        <end position="452"/>
    </location>
</feature>
<dbReference type="InterPro" id="IPR005532">
    <property type="entry name" value="SUMF_dom"/>
</dbReference>